<organism evidence="1 2">
    <name type="scientific">Parabacteroides distasonis</name>
    <dbReference type="NCBI Taxonomy" id="823"/>
    <lineage>
        <taxon>Bacteria</taxon>
        <taxon>Pseudomonadati</taxon>
        <taxon>Bacteroidota</taxon>
        <taxon>Bacteroidia</taxon>
        <taxon>Bacteroidales</taxon>
        <taxon>Tannerellaceae</taxon>
        <taxon>Parabacteroides</taxon>
    </lineage>
</organism>
<evidence type="ECO:0000313" key="1">
    <source>
        <dbReference type="EMBL" id="RLT71861.1"/>
    </source>
</evidence>
<dbReference type="EMBL" id="RAYI01000087">
    <property type="protein sequence ID" value="RLT71861.1"/>
    <property type="molecule type" value="Genomic_DNA"/>
</dbReference>
<accession>A0A3L7ZKS1</accession>
<dbReference type="AlphaFoldDB" id="A0A3L7ZKS1"/>
<comment type="caution">
    <text evidence="1">The sequence shown here is derived from an EMBL/GenBank/DDBJ whole genome shotgun (WGS) entry which is preliminary data.</text>
</comment>
<sequence length="77" mass="8423">MILVKEAVKTLAIIVVEAHIKEDAQLAHLNVKESAKELVEELVVIRANATNVQIFAKVAAMEVAIVRVNPPQKAEIL</sequence>
<dbReference type="Proteomes" id="UP000278164">
    <property type="component" value="Unassembled WGS sequence"/>
</dbReference>
<name>A0A3L7ZKS1_PARDI</name>
<evidence type="ECO:0000313" key="2">
    <source>
        <dbReference type="Proteomes" id="UP000278164"/>
    </source>
</evidence>
<dbReference type="RefSeq" id="WP_121737433.1">
    <property type="nucleotide sequence ID" value="NZ_QXXG01000059.1"/>
</dbReference>
<reference evidence="1 2" key="1">
    <citation type="submission" date="2018-09" db="EMBL/GenBank/DDBJ databases">
        <title>Murine metabolic-syndrome-specific gut microbial biobank.</title>
        <authorList>
            <person name="Liu C."/>
        </authorList>
    </citation>
    <scope>NUCLEOTIDE SEQUENCE [LARGE SCALE GENOMIC DNA]</scope>
    <source>
        <strain evidence="1 2">8-P5</strain>
    </source>
</reference>
<gene>
    <name evidence="1" type="ORF">D7V78_18955</name>
</gene>
<proteinExistence type="predicted"/>
<protein>
    <submittedName>
        <fullName evidence="1">Uncharacterized protein</fullName>
    </submittedName>
</protein>